<gene>
    <name evidence="1" type="ORF">OU798_06560</name>
</gene>
<keyword evidence="2" id="KW-1185">Reference proteome</keyword>
<accession>A0A9X3J5K2</accession>
<evidence type="ECO:0000313" key="1">
    <source>
        <dbReference type="EMBL" id="MCY1719997.1"/>
    </source>
</evidence>
<dbReference type="Gene3D" id="3.30.1120.10">
    <property type="match status" value="1"/>
</dbReference>
<proteinExistence type="predicted"/>
<dbReference type="Proteomes" id="UP001145087">
    <property type="component" value="Unassembled WGS sequence"/>
</dbReference>
<evidence type="ECO:0000313" key="2">
    <source>
        <dbReference type="Proteomes" id="UP001145087"/>
    </source>
</evidence>
<dbReference type="InterPro" id="IPR017850">
    <property type="entry name" value="Alkaline_phosphatase_core_sf"/>
</dbReference>
<protein>
    <submittedName>
        <fullName evidence="1">Uncharacterized protein</fullName>
    </submittedName>
</protein>
<sequence length="80" mass="9700">MSNYFDRLLYDWKVVKPRDGDYEFYNLREDLSEKNDLSAQFSEIKNSIDRETQYAGIKASNTKMDQLRWLDWIQPDTRKV</sequence>
<dbReference type="EMBL" id="JAPOHD010000012">
    <property type="protein sequence ID" value="MCY1719997.1"/>
    <property type="molecule type" value="Genomic_DNA"/>
</dbReference>
<comment type="caution">
    <text evidence="1">The sequence shown here is derived from an EMBL/GenBank/DDBJ whole genome shotgun (WGS) entry which is preliminary data.</text>
</comment>
<organism evidence="1 2">
    <name type="scientific">Draconibacterium aestuarii</name>
    <dbReference type="NCBI Taxonomy" id="2998507"/>
    <lineage>
        <taxon>Bacteria</taxon>
        <taxon>Pseudomonadati</taxon>
        <taxon>Bacteroidota</taxon>
        <taxon>Bacteroidia</taxon>
        <taxon>Marinilabiliales</taxon>
        <taxon>Prolixibacteraceae</taxon>
        <taxon>Draconibacterium</taxon>
    </lineage>
</organism>
<name>A0A9X3J5K2_9BACT</name>
<dbReference type="RefSeq" id="WP_343332327.1">
    <property type="nucleotide sequence ID" value="NZ_JAPOHD010000012.1"/>
</dbReference>
<dbReference type="SUPFAM" id="SSF53649">
    <property type="entry name" value="Alkaline phosphatase-like"/>
    <property type="match status" value="1"/>
</dbReference>
<dbReference type="AlphaFoldDB" id="A0A9X3J5K2"/>
<reference evidence="1" key="1">
    <citation type="submission" date="2022-11" db="EMBL/GenBank/DDBJ databases">
        <title>Marilongibacter aestuarii gen. nov., sp. nov., isolated from tidal flat sediment.</title>
        <authorList>
            <person name="Jiayan W."/>
        </authorList>
    </citation>
    <scope>NUCLEOTIDE SEQUENCE</scope>
    <source>
        <strain evidence="1">Z1-6</strain>
    </source>
</reference>